<feature type="domain" description="NurA" evidence="1">
    <location>
        <begin position="70"/>
        <end position="339"/>
    </location>
</feature>
<reference evidence="2" key="1">
    <citation type="submission" date="2019-06" db="EMBL/GenBank/DDBJ databases">
        <title>Methanoculleus strain from Tamsui River, Taipei, Taiwan.</title>
        <authorList>
            <person name="You Y.-T."/>
            <person name="Chen S.-C."/>
            <person name="Lai S.-J."/>
            <person name="Lee Y.-C."/>
            <person name="Lai M.-C."/>
        </authorList>
    </citation>
    <scope>NUCLEOTIDE SEQUENCE</scope>
    <source>
        <strain evidence="2">Afa-1</strain>
    </source>
</reference>
<proteinExistence type="predicted"/>
<accession>A0A9E4ZLM0</accession>
<dbReference type="InterPro" id="IPR018977">
    <property type="entry name" value="NurA_domain"/>
</dbReference>
<evidence type="ECO:0000259" key="1">
    <source>
        <dbReference type="SMART" id="SM00933"/>
    </source>
</evidence>
<dbReference type="SMART" id="SM00933">
    <property type="entry name" value="NurA"/>
    <property type="match status" value="1"/>
</dbReference>
<comment type="caution">
    <text evidence="2">The sequence shown here is derived from an EMBL/GenBank/DDBJ whole genome shotgun (WGS) entry which is preliminary data.</text>
</comment>
<sequence length="379" mass="42899">MQVNSPDVQPFNELPEALVEELLDQCGSMGETLSHSFRNLLDNKGSIRNDLVENGLLRHDSDLLTNQSYPTTCGVDGAYTLERLLSTDMVAVAGVAVEGLTPPSETRHWEYPHHLCEVLPARHHDKTGLVSKAIMLMMELELASSAPHDVIFLDGSFTTPLINIQQALYTIDGVDNHLSEILLERMKTTMEAYETVVHARRSDQQFVSVPKYTSHNQITKILLKEGVYEDRALLSFVLHAGEYIRPFPFKVPDGLWSFAEPLLKETGSLKAIIDGMSNLYVVYYRPFLHSPTFRLELPRSVATDKNRLSMVFEAIRLQCGTPGIFEPYPLYLADRMVKQMGKVIPAIRKATTQEMLQFWDQAEAEVYLLMHGYRTEIGR</sequence>
<dbReference type="EMBL" id="VHLL01000002">
    <property type="protein sequence ID" value="MCT8336595.1"/>
    <property type="molecule type" value="Genomic_DNA"/>
</dbReference>
<name>A0A9E4ZLM0_9EURY</name>
<gene>
    <name evidence="2" type="ORF">FKB36_03560</name>
</gene>
<dbReference type="Proteomes" id="UP001065682">
    <property type="component" value="Unassembled WGS sequence"/>
</dbReference>
<evidence type="ECO:0000313" key="3">
    <source>
        <dbReference type="Proteomes" id="UP001065682"/>
    </source>
</evidence>
<organism evidence="2 3">
    <name type="scientific">Methanoculleus formosensis</name>
    <dbReference type="NCBI Taxonomy" id="2590886"/>
    <lineage>
        <taxon>Archaea</taxon>
        <taxon>Methanobacteriati</taxon>
        <taxon>Methanobacteriota</taxon>
        <taxon>Stenosarchaea group</taxon>
        <taxon>Methanomicrobia</taxon>
        <taxon>Methanomicrobiales</taxon>
        <taxon>Methanomicrobiaceae</taxon>
        <taxon>Methanoculleus</taxon>
    </lineage>
</organism>
<dbReference type="Pfam" id="PF09376">
    <property type="entry name" value="NurA"/>
    <property type="match status" value="1"/>
</dbReference>
<dbReference type="RefSeq" id="WP_261596661.1">
    <property type="nucleotide sequence ID" value="NZ_VHLL01000002.1"/>
</dbReference>
<dbReference type="AlphaFoldDB" id="A0A9E4ZLM0"/>
<keyword evidence="3" id="KW-1185">Reference proteome</keyword>
<evidence type="ECO:0000313" key="2">
    <source>
        <dbReference type="EMBL" id="MCT8336595.1"/>
    </source>
</evidence>
<protein>
    <submittedName>
        <fullName evidence="2">DNA double-strand break repair nuclease NurA</fullName>
    </submittedName>
</protein>